<dbReference type="Proteomes" id="UP000003081">
    <property type="component" value="Unassembled WGS sequence"/>
</dbReference>
<keyword evidence="2" id="KW-1185">Reference proteome</keyword>
<dbReference type="HOGENOM" id="CLU_2715213_0_0_9"/>
<gene>
    <name evidence="1" type="ORF">CLP_1527</name>
</gene>
<evidence type="ECO:0000313" key="2">
    <source>
        <dbReference type="Proteomes" id="UP000003081"/>
    </source>
</evidence>
<proteinExistence type="predicted"/>
<comment type="caution">
    <text evidence="1">The sequence shown here is derived from an EMBL/GenBank/DDBJ whole genome shotgun (WGS) entry which is preliminary data.</text>
</comment>
<accession>C4IL93</accession>
<name>C4IL93_CLOBU</name>
<protein>
    <submittedName>
        <fullName evidence="1">Uncharacterized protein</fullName>
    </submittedName>
</protein>
<dbReference type="AlphaFoldDB" id="C4IL93"/>
<reference evidence="1 2" key="1">
    <citation type="submission" date="2009-08" db="EMBL/GenBank/DDBJ databases">
        <authorList>
            <person name="Shrivastava S."/>
            <person name="Brinkac L.B."/>
            <person name="Brown J.L."/>
            <person name="Bruce D.B."/>
            <person name="Detter C."/>
            <person name="Green L.D."/>
            <person name="Munk C.A."/>
            <person name="Rogers Y.C."/>
            <person name="Tapia R."/>
            <person name="Sims D.R."/>
            <person name="Smith L.A."/>
            <person name="Smith T.J."/>
            <person name="Sutton G."/>
            <person name="Brettin T."/>
        </authorList>
    </citation>
    <scope>NUCLEOTIDE SEQUENCE [LARGE SCALE GENOMIC DNA]</scope>
    <source>
        <strain evidence="2">E4 str. BoNT E BL5262</strain>
    </source>
</reference>
<sequence length="72" mass="8241">MEKLYLTEYLLSLDKRVIEIGKINLIDADTGCGKTTFIFGEDGLIFNTNAFVDTRYGFLLNLNRVLYVILQC</sequence>
<dbReference type="RefSeq" id="WP_003415238.1">
    <property type="nucleotide sequence ID" value="NZ_ACOM01000005.1"/>
</dbReference>
<dbReference type="EMBL" id="ACOM01000005">
    <property type="protein sequence ID" value="EEP54380.1"/>
    <property type="molecule type" value="Genomic_DNA"/>
</dbReference>
<evidence type="ECO:0000313" key="1">
    <source>
        <dbReference type="EMBL" id="EEP54380.1"/>
    </source>
</evidence>
<organism evidence="1 2">
    <name type="scientific">Clostridium butyricum E4 str. BoNT E BL5262</name>
    <dbReference type="NCBI Taxonomy" id="632245"/>
    <lineage>
        <taxon>Bacteria</taxon>
        <taxon>Bacillati</taxon>
        <taxon>Bacillota</taxon>
        <taxon>Clostridia</taxon>
        <taxon>Eubacteriales</taxon>
        <taxon>Clostridiaceae</taxon>
        <taxon>Clostridium</taxon>
    </lineage>
</organism>